<sequence>MPTLLRFLTIVGLIAGLFYGSMFVLANFFEPSPHEMTKSIRDAKIK</sequence>
<reference evidence="2 3" key="1">
    <citation type="submission" date="2020-12" db="EMBL/GenBank/DDBJ databases">
        <title>Revised draft genomes of Rhodomicrobium vannielii ATCC 17100 and Rhodomicrobium udaipurense JA643.</title>
        <authorList>
            <person name="Conners E.M."/>
            <person name="Davenport E.J."/>
            <person name="Bose A."/>
        </authorList>
    </citation>
    <scope>NUCLEOTIDE SEQUENCE [LARGE SCALE GENOMIC DNA]</scope>
    <source>
        <strain evidence="2 3">JA643</strain>
    </source>
</reference>
<dbReference type="RefSeq" id="WP_037234637.1">
    <property type="nucleotide sequence ID" value="NZ_JAEMUK010000015.1"/>
</dbReference>
<keyword evidence="1" id="KW-0812">Transmembrane</keyword>
<gene>
    <name evidence="2" type="ORF">JDN41_08440</name>
</gene>
<dbReference type="AlphaFoldDB" id="A0A8I1GCZ5"/>
<feature type="transmembrane region" description="Helical" evidence="1">
    <location>
        <begin position="7"/>
        <end position="29"/>
    </location>
</feature>
<keyword evidence="2" id="KW-0418">Kinase</keyword>
<evidence type="ECO:0000313" key="2">
    <source>
        <dbReference type="EMBL" id="MBJ7543585.1"/>
    </source>
</evidence>
<keyword evidence="3" id="KW-1185">Reference proteome</keyword>
<dbReference type="EMBL" id="JAEMUK010000015">
    <property type="protein sequence ID" value="MBJ7543585.1"/>
    <property type="molecule type" value="Genomic_DNA"/>
</dbReference>
<name>A0A8I1GCZ5_9HYPH</name>
<dbReference type="Proteomes" id="UP000623250">
    <property type="component" value="Unassembled WGS sequence"/>
</dbReference>
<protein>
    <submittedName>
        <fullName evidence="2">Histidine kinase</fullName>
    </submittedName>
</protein>
<proteinExistence type="predicted"/>
<keyword evidence="2" id="KW-0808">Transferase</keyword>
<accession>A0A8I1GCZ5</accession>
<evidence type="ECO:0000256" key="1">
    <source>
        <dbReference type="SAM" id="Phobius"/>
    </source>
</evidence>
<evidence type="ECO:0000313" key="3">
    <source>
        <dbReference type="Proteomes" id="UP000623250"/>
    </source>
</evidence>
<organism evidence="2 3">
    <name type="scientific">Rhodomicrobium udaipurense</name>
    <dbReference type="NCBI Taxonomy" id="1202716"/>
    <lineage>
        <taxon>Bacteria</taxon>
        <taxon>Pseudomonadati</taxon>
        <taxon>Pseudomonadota</taxon>
        <taxon>Alphaproteobacteria</taxon>
        <taxon>Hyphomicrobiales</taxon>
        <taxon>Hyphomicrobiaceae</taxon>
        <taxon>Rhodomicrobium</taxon>
    </lineage>
</organism>
<comment type="caution">
    <text evidence="2">The sequence shown here is derived from an EMBL/GenBank/DDBJ whole genome shotgun (WGS) entry which is preliminary data.</text>
</comment>
<dbReference type="GO" id="GO:0016301">
    <property type="term" value="F:kinase activity"/>
    <property type="evidence" value="ECO:0007669"/>
    <property type="project" value="UniProtKB-KW"/>
</dbReference>
<keyword evidence="1" id="KW-1133">Transmembrane helix</keyword>
<keyword evidence="1" id="KW-0472">Membrane</keyword>